<evidence type="ECO:0000313" key="2">
    <source>
        <dbReference type="Proteomes" id="UP000793456"/>
    </source>
</evidence>
<protein>
    <submittedName>
        <fullName evidence="1">Uncharacterized protein</fullName>
    </submittedName>
</protein>
<gene>
    <name evidence="1" type="ORF">E3U43_007526</name>
</gene>
<evidence type="ECO:0000313" key="1">
    <source>
        <dbReference type="EMBL" id="TMS01986.1"/>
    </source>
</evidence>
<accession>A0ACD3Q4A8</accession>
<dbReference type="EMBL" id="CM011697">
    <property type="protein sequence ID" value="TMS01986.1"/>
    <property type="molecule type" value="Genomic_DNA"/>
</dbReference>
<proteinExistence type="predicted"/>
<comment type="caution">
    <text evidence="1">The sequence shown here is derived from an EMBL/GenBank/DDBJ whole genome shotgun (WGS) entry which is preliminary data.</text>
</comment>
<dbReference type="Proteomes" id="UP000793456">
    <property type="component" value="Chromosome XXIV"/>
</dbReference>
<name>A0ACD3Q4A8_LARCR</name>
<keyword evidence="2" id="KW-1185">Reference proteome</keyword>
<sequence>MTWLCSWPGRTTTPPDRIRYVTTFLRQKASFDLVHLAQELELRRWRTCLKQLGEVNSRLVKEGEAATLRIESMAHPDLAINPRPNPIISCRDAAFSRLLQILDHDSDHGRSEPFRTYEALNQAAGDPRGKPPGHPRLH</sequence>
<reference evidence="1" key="1">
    <citation type="submission" date="2018-11" db="EMBL/GenBank/DDBJ databases">
        <title>The sequence and de novo assembly of Larimichthys crocea genome using PacBio and Hi-C technologies.</title>
        <authorList>
            <person name="Xu P."/>
            <person name="Chen B."/>
            <person name="Zhou Z."/>
            <person name="Ke Q."/>
            <person name="Wu Y."/>
            <person name="Bai H."/>
            <person name="Pu F."/>
        </authorList>
    </citation>
    <scope>NUCLEOTIDE SEQUENCE</scope>
    <source>
        <tissue evidence="1">Muscle</tissue>
    </source>
</reference>
<organism evidence="1 2">
    <name type="scientific">Larimichthys crocea</name>
    <name type="common">Large yellow croaker</name>
    <name type="synonym">Pseudosciaena crocea</name>
    <dbReference type="NCBI Taxonomy" id="215358"/>
    <lineage>
        <taxon>Eukaryota</taxon>
        <taxon>Metazoa</taxon>
        <taxon>Chordata</taxon>
        <taxon>Craniata</taxon>
        <taxon>Vertebrata</taxon>
        <taxon>Euteleostomi</taxon>
        <taxon>Actinopterygii</taxon>
        <taxon>Neopterygii</taxon>
        <taxon>Teleostei</taxon>
        <taxon>Neoteleostei</taxon>
        <taxon>Acanthomorphata</taxon>
        <taxon>Eupercaria</taxon>
        <taxon>Sciaenidae</taxon>
        <taxon>Larimichthys</taxon>
    </lineage>
</organism>